<feature type="compositionally biased region" description="Basic residues" evidence="1">
    <location>
        <begin position="187"/>
        <end position="201"/>
    </location>
</feature>
<feature type="compositionally biased region" description="Pro residues" evidence="1">
    <location>
        <begin position="205"/>
        <end position="215"/>
    </location>
</feature>
<feature type="region of interest" description="Disordered" evidence="1">
    <location>
        <begin position="129"/>
        <end position="261"/>
    </location>
</feature>
<evidence type="ECO:0000313" key="3">
    <source>
        <dbReference type="Proteomes" id="UP000814176"/>
    </source>
</evidence>
<dbReference type="Proteomes" id="UP000814176">
    <property type="component" value="Unassembled WGS sequence"/>
</dbReference>
<dbReference type="GeneID" id="72007271"/>
<reference evidence="2 3" key="1">
    <citation type="journal article" date="2021" name="Environ. Microbiol.">
        <title>Gene family expansions and transcriptome signatures uncover fungal adaptations to wood decay.</title>
        <authorList>
            <person name="Hage H."/>
            <person name="Miyauchi S."/>
            <person name="Viragh M."/>
            <person name="Drula E."/>
            <person name="Min B."/>
            <person name="Chaduli D."/>
            <person name="Navarro D."/>
            <person name="Favel A."/>
            <person name="Norest M."/>
            <person name="Lesage-Meessen L."/>
            <person name="Balint B."/>
            <person name="Merenyi Z."/>
            <person name="de Eugenio L."/>
            <person name="Morin E."/>
            <person name="Martinez A.T."/>
            <person name="Baldrian P."/>
            <person name="Stursova M."/>
            <person name="Martinez M.J."/>
            <person name="Novotny C."/>
            <person name="Magnuson J.K."/>
            <person name="Spatafora J.W."/>
            <person name="Maurice S."/>
            <person name="Pangilinan J."/>
            <person name="Andreopoulos W."/>
            <person name="LaButti K."/>
            <person name="Hundley H."/>
            <person name="Na H."/>
            <person name="Kuo A."/>
            <person name="Barry K."/>
            <person name="Lipzen A."/>
            <person name="Henrissat B."/>
            <person name="Riley R."/>
            <person name="Ahrendt S."/>
            <person name="Nagy L.G."/>
            <person name="Grigoriev I.V."/>
            <person name="Martin F."/>
            <person name="Rosso M.N."/>
        </authorList>
    </citation>
    <scope>NUCLEOTIDE SEQUENCE [LARGE SCALE GENOMIC DNA]</scope>
    <source>
        <strain evidence="2 3">CIRM-BRFM 1785</strain>
    </source>
</reference>
<feature type="region of interest" description="Disordered" evidence="1">
    <location>
        <begin position="418"/>
        <end position="464"/>
    </location>
</feature>
<name>A0ABQ8K3I6_9APHY</name>
<feature type="compositionally biased region" description="Basic and acidic residues" evidence="1">
    <location>
        <begin position="444"/>
        <end position="453"/>
    </location>
</feature>
<sequence>MPKTRNIRRPAVAAPPVKADADEQQASGSSKPSARGKASPVKRAASLVPFPTPPRTTHKRKRARSRITDSDSEEDERALELPSIDEEDREDIGKRDGNGALILGYKKRKTLDAIAEELSEAQVEEAFWVGESGAPKAGESSTKSQGATRGRQRSRSPTRSPSSSPPPAPHLLRRQHTGLASPPPSRRQPRTHFIRNIRTRRQTTPPAPAPPPPAPSETRVKKQGLFPTRDTPDNPFLSDDSPGPSRAAAIALEAPRTPERVVEKPTVTWVFRGKRVELANPHYKSPGVPDSPTEAASLLPETHPDYSPPATYAPKLLFPGARRDLRKHREPSAEPRTPTHSRGLPSPGVETRSQTRARSRSRAATVDSDDEETELPQGKMLAAVPEVEENEVEVDEAALQAAMAKRLAQRIPIARTDSIGRASTSTATYEPPRTRARARAAPRLPEKDSDPARRAMGPARPVKG</sequence>
<organism evidence="2 3">
    <name type="scientific">Rhodofomes roseus</name>
    <dbReference type="NCBI Taxonomy" id="34475"/>
    <lineage>
        <taxon>Eukaryota</taxon>
        <taxon>Fungi</taxon>
        <taxon>Dikarya</taxon>
        <taxon>Basidiomycota</taxon>
        <taxon>Agaricomycotina</taxon>
        <taxon>Agaricomycetes</taxon>
        <taxon>Polyporales</taxon>
        <taxon>Rhodofomes</taxon>
    </lineage>
</organism>
<gene>
    <name evidence="2" type="ORF">C8Q71DRAFT_841800</name>
</gene>
<keyword evidence="3" id="KW-1185">Reference proteome</keyword>
<protein>
    <submittedName>
        <fullName evidence="2">Uncharacterized protein</fullName>
    </submittedName>
</protein>
<feature type="compositionally biased region" description="Basic residues" evidence="1">
    <location>
        <begin position="56"/>
        <end position="65"/>
    </location>
</feature>
<dbReference type="RefSeq" id="XP_047774370.1">
    <property type="nucleotide sequence ID" value="XM_047926539.1"/>
</dbReference>
<evidence type="ECO:0000313" key="2">
    <source>
        <dbReference type="EMBL" id="KAH9831209.1"/>
    </source>
</evidence>
<proteinExistence type="predicted"/>
<accession>A0ABQ8K3I6</accession>
<dbReference type="EMBL" id="JADCUA010000027">
    <property type="protein sequence ID" value="KAH9831209.1"/>
    <property type="molecule type" value="Genomic_DNA"/>
</dbReference>
<comment type="caution">
    <text evidence="2">The sequence shown here is derived from an EMBL/GenBank/DDBJ whole genome shotgun (WGS) entry which is preliminary data.</text>
</comment>
<feature type="region of interest" description="Disordered" evidence="1">
    <location>
        <begin position="276"/>
        <end position="381"/>
    </location>
</feature>
<feature type="compositionally biased region" description="Acidic residues" evidence="1">
    <location>
        <begin position="70"/>
        <end position="90"/>
    </location>
</feature>
<feature type="region of interest" description="Disordered" evidence="1">
    <location>
        <begin position="1"/>
        <end position="101"/>
    </location>
</feature>
<evidence type="ECO:0000256" key="1">
    <source>
        <dbReference type="SAM" id="MobiDB-lite"/>
    </source>
</evidence>